<evidence type="ECO:0000313" key="1">
    <source>
        <dbReference type="EMBL" id="EMI57657.1"/>
    </source>
</evidence>
<reference evidence="1 2" key="1">
    <citation type="journal article" date="2013" name="Mar. Genomics">
        <title>Expression of sulfatases in Rhodopirellula baltica and the diversity of sulfatases in the genus Rhodopirellula.</title>
        <authorList>
            <person name="Wegner C.E."/>
            <person name="Richter-Heitmann T."/>
            <person name="Klindworth A."/>
            <person name="Klockow C."/>
            <person name="Richter M."/>
            <person name="Achstetter T."/>
            <person name="Glockner F.O."/>
            <person name="Harder J."/>
        </authorList>
    </citation>
    <scope>NUCLEOTIDE SEQUENCE [LARGE SCALE GENOMIC DNA]</scope>
    <source>
        <strain evidence="1 2">SM41</strain>
    </source>
</reference>
<proteinExistence type="predicted"/>
<protein>
    <submittedName>
        <fullName evidence="1">Uncharacterized protein</fullName>
    </submittedName>
</protein>
<keyword evidence="2" id="KW-1185">Reference proteome</keyword>
<dbReference type="PATRIC" id="fig|1263870.3.peg.996"/>
<name>M5U872_9BACT</name>
<gene>
    <name evidence="1" type="ORF">RSSM_00911</name>
</gene>
<dbReference type="EMBL" id="ANOH01000075">
    <property type="protein sequence ID" value="EMI57657.1"/>
    <property type="molecule type" value="Genomic_DNA"/>
</dbReference>
<accession>M5U872</accession>
<dbReference type="Proteomes" id="UP000011885">
    <property type="component" value="Unassembled WGS sequence"/>
</dbReference>
<dbReference type="AlphaFoldDB" id="M5U872"/>
<sequence>MFSAERHLQLVYQPAAFTSPLRTVCRFNQESTCFLIKSQPAFV</sequence>
<organism evidence="1 2">
    <name type="scientific">Rhodopirellula sallentina SM41</name>
    <dbReference type="NCBI Taxonomy" id="1263870"/>
    <lineage>
        <taxon>Bacteria</taxon>
        <taxon>Pseudomonadati</taxon>
        <taxon>Planctomycetota</taxon>
        <taxon>Planctomycetia</taxon>
        <taxon>Pirellulales</taxon>
        <taxon>Pirellulaceae</taxon>
        <taxon>Rhodopirellula</taxon>
    </lineage>
</organism>
<comment type="caution">
    <text evidence="1">The sequence shown here is derived from an EMBL/GenBank/DDBJ whole genome shotgun (WGS) entry which is preliminary data.</text>
</comment>
<evidence type="ECO:0000313" key="2">
    <source>
        <dbReference type="Proteomes" id="UP000011885"/>
    </source>
</evidence>